<evidence type="ECO:0000313" key="3">
    <source>
        <dbReference type="Proteomes" id="UP000548787"/>
    </source>
</evidence>
<evidence type="ECO:0000256" key="1">
    <source>
        <dbReference type="SAM" id="Phobius"/>
    </source>
</evidence>
<keyword evidence="1" id="KW-0472">Membrane</keyword>
<feature type="transmembrane region" description="Helical" evidence="1">
    <location>
        <begin position="178"/>
        <end position="197"/>
    </location>
</feature>
<gene>
    <name evidence="2" type="ORF">HPK16_07380</name>
</gene>
<comment type="caution">
    <text evidence="2">The sequence shown here is derived from an EMBL/GenBank/DDBJ whole genome shotgun (WGS) entry which is preliminary data.</text>
</comment>
<keyword evidence="1" id="KW-1133">Transmembrane helix</keyword>
<keyword evidence="1" id="KW-0812">Transmembrane</keyword>
<accession>A0A7W1YFX5</accession>
<protein>
    <recommendedName>
        <fullName evidence="4">ABC-2 transporter permease</fullName>
    </recommendedName>
</protein>
<dbReference type="RefSeq" id="WP_181676359.1">
    <property type="nucleotide sequence ID" value="NZ_JABJVM010000006.1"/>
</dbReference>
<sequence length="211" mass="23697">MWQLIWKDVMIQRGSIILLAVLLICIVIFGANIGMPAFIFLLLGALVAGGSFIAKSISRDEDNHTLLFVTSLPVSRKDVVMARYIGTLISMLTAIVFLYIVTSIVMWTFIPIADFFVSTGTALVIVLGVTTLLFPIYFWLGYDSMKYVLSGLIIFYTLLTFLTSLPSVQRVIKWIVEWGYSSILMLLLGLMMILYLVSMRLSIRVLGFTDL</sequence>
<dbReference type="InterPro" id="IPR025699">
    <property type="entry name" value="ABC2_memb-like"/>
</dbReference>
<feature type="transmembrane region" description="Helical" evidence="1">
    <location>
        <begin position="116"/>
        <end position="140"/>
    </location>
</feature>
<reference evidence="2 3" key="1">
    <citation type="submission" date="2020-08" db="EMBL/GenBank/DDBJ databases">
        <title>Listeria ohnekaius sp. nov. and Listeria portnoyii sp. nov. isolated from non-agricultural and natural environments.</title>
        <authorList>
            <person name="Weller D."/>
            <person name="Belias A.M."/>
            <person name="Liao J."/>
            <person name="Guo S."/>
            <person name="Orsi R.H."/>
            <person name="Wiedmann M."/>
        </authorList>
    </citation>
    <scope>NUCLEOTIDE SEQUENCE [LARGE SCALE GENOMIC DNA]</scope>
    <source>
        <strain evidence="2 3">FSL W9-0585</strain>
    </source>
</reference>
<evidence type="ECO:0000313" key="2">
    <source>
        <dbReference type="EMBL" id="MBA3926160.1"/>
    </source>
</evidence>
<dbReference type="Proteomes" id="UP000548787">
    <property type="component" value="Unassembled WGS sequence"/>
</dbReference>
<dbReference type="PANTHER" id="PTHR41309">
    <property type="entry name" value="MEMBRANE PROTEIN-RELATED"/>
    <property type="match status" value="1"/>
</dbReference>
<proteinExistence type="predicted"/>
<dbReference type="EMBL" id="JABJVM010000006">
    <property type="protein sequence ID" value="MBA3926160.1"/>
    <property type="molecule type" value="Genomic_DNA"/>
</dbReference>
<dbReference type="PANTHER" id="PTHR41309:SF2">
    <property type="entry name" value="MEMBRANE PROTEIN"/>
    <property type="match status" value="1"/>
</dbReference>
<dbReference type="AlphaFoldDB" id="A0A7W1YFX5"/>
<feature type="transmembrane region" description="Helical" evidence="1">
    <location>
        <begin position="147"/>
        <end position="166"/>
    </location>
</feature>
<keyword evidence="3" id="KW-1185">Reference proteome</keyword>
<evidence type="ECO:0008006" key="4">
    <source>
        <dbReference type="Google" id="ProtNLM"/>
    </source>
</evidence>
<feature type="transmembrane region" description="Helical" evidence="1">
    <location>
        <begin position="37"/>
        <end position="54"/>
    </location>
</feature>
<feature type="transmembrane region" description="Helical" evidence="1">
    <location>
        <begin position="12"/>
        <end position="31"/>
    </location>
</feature>
<feature type="transmembrane region" description="Helical" evidence="1">
    <location>
        <begin position="84"/>
        <end position="110"/>
    </location>
</feature>
<name>A0A7W1YFX5_9LIST</name>
<dbReference type="Pfam" id="PF13346">
    <property type="entry name" value="ABC2_membrane_5"/>
    <property type="match status" value="1"/>
</dbReference>
<organism evidence="2 3">
    <name type="scientific">Listeria rustica</name>
    <dbReference type="NCBI Taxonomy" id="2713503"/>
    <lineage>
        <taxon>Bacteria</taxon>
        <taxon>Bacillati</taxon>
        <taxon>Bacillota</taxon>
        <taxon>Bacilli</taxon>
        <taxon>Bacillales</taxon>
        <taxon>Listeriaceae</taxon>
        <taxon>Listeria</taxon>
    </lineage>
</organism>